<accession>A0A0F9WIY1</accession>
<sequence>MTNDCLFCRIAAGDIPSQEVYSDDHVYAFHDINPTAPTHILVIPRKHLSSICDASPDDEALMGKLLLAGQHIAREQGLADDGFRLVINTGDQGGQTVYHIHLHILGGRQMSWPPG</sequence>
<dbReference type="GO" id="GO:0003824">
    <property type="term" value="F:catalytic activity"/>
    <property type="evidence" value="ECO:0007669"/>
    <property type="project" value="InterPro"/>
</dbReference>
<dbReference type="FunFam" id="3.30.428.10:FF:000005">
    <property type="entry name" value="Histidine triad nucleotide-binding protein 1"/>
    <property type="match status" value="1"/>
</dbReference>
<protein>
    <recommendedName>
        <fullName evidence="1">HIT domain-containing protein</fullName>
    </recommendedName>
</protein>
<dbReference type="PROSITE" id="PS00892">
    <property type="entry name" value="HIT_1"/>
    <property type="match status" value="1"/>
</dbReference>
<gene>
    <name evidence="2" type="ORF">LCGC14_0005180</name>
</gene>
<dbReference type="SUPFAM" id="SSF54197">
    <property type="entry name" value="HIT-like"/>
    <property type="match status" value="1"/>
</dbReference>
<organism evidence="2">
    <name type="scientific">marine sediment metagenome</name>
    <dbReference type="NCBI Taxonomy" id="412755"/>
    <lineage>
        <taxon>unclassified sequences</taxon>
        <taxon>metagenomes</taxon>
        <taxon>ecological metagenomes</taxon>
    </lineage>
</organism>
<feature type="domain" description="HIT" evidence="1">
    <location>
        <begin position="6"/>
        <end position="115"/>
    </location>
</feature>
<dbReference type="PANTHER" id="PTHR23089">
    <property type="entry name" value="HISTIDINE TRIAD HIT PROTEIN"/>
    <property type="match status" value="1"/>
</dbReference>
<dbReference type="PRINTS" id="PR00332">
    <property type="entry name" value="HISTRIAD"/>
</dbReference>
<dbReference type="InterPro" id="IPR001310">
    <property type="entry name" value="Histidine_triad_HIT"/>
</dbReference>
<proteinExistence type="predicted"/>
<dbReference type="AlphaFoldDB" id="A0A0F9WIY1"/>
<evidence type="ECO:0000313" key="2">
    <source>
        <dbReference type="EMBL" id="KKO12503.1"/>
    </source>
</evidence>
<name>A0A0F9WIY1_9ZZZZ</name>
<comment type="caution">
    <text evidence="2">The sequence shown here is derived from an EMBL/GenBank/DDBJ whole genome shotgun (WGS) entry which is preliminary data.</text>
</comment>
<dbReference type="EMBL" id="LAZR01000001">
    <property type="protein sequence ID" value="KKO12503.1"/>
    <property type="molecule type" value="Genomic_DNA"/>
</dbReference>
<dbReference type="PROSITE" id="PS51084">
    <property type="entry name" value="HIT_2"/>
    <property type="match status" value="1"/>
</dbReference>
<evidence type="ECO:0000259" key="1">
    <source>
        <dbReference type="PROSITE" id="PS51084"/>
    </source>
</evidence>
<reference evidence="2" key="1">
    <citation type="journal article" date="2015" name="Nature">
        <title>Complex archaea that bridge the gap between prokaryotes and eukaryotes.</title>
        <authorList>
            <person name="Spang A."/>
            <person name="Saw J.H."/>
            <person name="Jorgensen S.L."/>
            <person name="Zaremba-Niedzwiedzka K."/>
            <person name="Martijn J."/>
            <person name="Lind A.E."/>
            <person name="van Eijk R."/>
            <person name="Schleper C."/>
            <person name="Guy L."/>
            <person name="Ettema T.J."/>
        </authorList>
    </citation>
    <scope>NUCLEOTIDE SEQUENCE</scope>
</reference>
<dbReference type="CDD" id="cd01276">
    <property type="entry name" value="PKCI_related"/>
    <property type="match status" value="1"/>
</dbReference>
<dbReference type="InterPro" id="IPR019808">
    <property type="entry name" value="Histidine_triad_CS"/>
</dbReference>
<dbReference type="Gene3D" id="3.30.428.10">
    <property type="entry name" value="HIT-like"/>
    <property type="match status" value="1"/>
</dbReference>
<dbReference type="InterPro" id="IPR011146">
    <property type="entry name" value="HIT-like"/>
</dbReference>
<dbReference type="InterPro" id="IPR036265">
    <property type="entry name" value="HIT-like_sf"/>
</dbReference>
<dbReference type="Pfam" id="PF01230">
    <property type="entry name" value="HIT"/>
    <property type="match status" value="1"/>
</dbReference>